<evidence type="ECO:0000313" key="1">
    <source>
        <dbReference type="EMBL" id="RZU33045.1"/>
    </source>
</evidence>
<dbReference type="GO" id="GO:0016757">
    <property type="term" value="F:glycosyltransferase activity"/>
    <property type="evidence" value="ECO:0007669"/>
    <property type="project" value="TreeGrafter"/>
</dbReference>
<dbReference type="OrthoDB" id="9805604at2"/>
<dbReference type="EMBL" id="SHKV01000001">
    <property type="protein sequence ID" value="RZU33045.1"/>
    <property type="molecule type" value="Genomic_DNA"/>
</dbReference>
<dbReference type="PANTHER" id="PTHR21015:SF22">
    <property type="entry name" value="GLYCOSYLTRANSFERASE"/>
    <property type="match status" value="1"/>
</dbReference>
<dbReference type="AlphaFoldDB" id="A0A4Q7YAD5"/>
<dbReference type="Proteomes" id="UP000292507">
    <property type="component" value="Unassembled WGS sequence"/>
</dbReference>
<proteinExistence type="predicted"/>
<dbReference type="Gene3D" id="3.40.50.11190">
    <property type="match status" value="1"/>
</dbReference>
<dbReference type="PANTHER" id="PTHR21015">
    <property type="entry name" value="UDP-N-ACETYLGLUCOSAMINE--N-ACETYLMURAMYL-(PENTAPEPTIDE) PYROPHOSPHORYL-UNDECAPRENOL N-ACETYLGLUCOSAMINE TRANSFERASE 1"/>
    <property type="match status" value="1"/>
</dbReference>
<name>A0A4Q7YAD5_9ACTN</name>
<comment type="caution">
    <text evidence="1">The sequence shown here is derived from an EMBL/GenBank/DDBJ whole genome shotgun (WGS) entry which is preliminary data.</text>
</comment>
<dbReference type="RefSeq" id="WP_104530236.1">
    <property type="nucleotide sequence ID" value="NZ_POQT01000045.1"/>
</dbReference>
<protein>
    <submittedName>
        <fullName evidence="1">Spore coat polysaccharide biosynthesis predicted glycosyltransferase SpsG</fullName>
    </submittedName>
</protein>
<gene>
    <name evidence="1" type="ORF">BKA19_2760</name>
</gene>
<reference evidence="1 2" key="1">
    <citation type="submission" date="2019-02" db="EMBL/GenBank/DDBJ databases">
        <title>Sequencing the genomes of 1000 actinobacteria strains.</title>
        <authorList>
            <person name="Klenk H.-P."/>
        </authorList>
    </citation>
    <scope>NUCLEOTIDE SEQUENCE [LARGE SCALE GENOMIC DNA]</scope>
    <source>
        <strain evidence="1 2">DSM 44509</strain>
    </source>
</reference>
<dbReference type="SUPFAM" id="SSF53756">
    <property type="entry name" value="UDP-Glycosyltransferase/glycogen phosphorylase"/>
    <property type="match status" value="1"/>
</dbReference>
<sequence length="342" mass="35223">MASSTAPRPRSPRRVRILCEAAATTGLGHFVRSLALGAELAGRGAAVQVLLRPDALPRAREAVTAAGLDLAAGDWDALREGAEPADLVVDSYRVPGLWLTDLHRRAGAAGGRLVVIDDLADRSFSADVVVNQNLGAEELPYPGVTSVLAGPSYALLRPEFRAARAAATASARELPDLPRTVLVLFGGTDPTGMTATAARAALAAFPDASVRAIVPAESAPDEELLAHPRARVLAPRPDVHREMLAADLVITAGGSTVWELCCLARPAAVMAVADNQAAGYDRLTAAGRVLPLGRRPEPSVAALTDRLAALVGAPGRLREVALAAATVTDGAGAARVADVLLG</sequence>
<keyword evidence="2" id="KW-1185">Reference proteome</keyword>
<evidence type="ECO:0000313" key="2">
    <source>
        <dbReference type="Proteomes" id="UP000292507"/>
    </source>
</evidence>
<keyword evidence="1" id="KW-0808">Transferase</keyword>
<accession>A0A4Q7YAD5</accession>
<organism evidence="1 2">
    <name type="scientific">Blastococcus saxobsidens</name>
    <dbReference type="NCBI Taxonomy" id="138336"/>
    <lineage>
        <taxon>Bacteria</taxon>
        <taxon>Bacillati</taxon>
        <taxon>Actinomycetota</taxon>
        <taxon>Actinomycetes</taxon>
        <taxon>Geodermatophilales</taxon>
        <taxon>Geodermatophilaceae</taxon>
        <taxon>Blastococcus</taxon>
    </lineage>
</organism>
<dbReference type="Gene3D" id="3.40.50.2000">
    <property type="entry name" value="Glycogen Phosphorylase B"/>
    <property type="match status" value="1"/>
</dbReference>